<accession>A0A948WAT7</accession>
<name>A0A948WAT7_UNCEI</name>
<comment type="similarity">
    <text evidence="1 2">Belongs to the phD/YefM antitoxin family.</text>
</comment>
<protein>
    <recommendedName>
        <fullName evidence="2">Antitoxin</fullName>
    </recommendedName>
</protein>
<dbReference type="Gene3D" id="3.40.1620.10">
    <property type="entry name" value="YefM-like domain"/>
    <property type="match status" value="1"/>
</dbReference>
<evidence type="ECO:0000313" key="3">
    <source>
        <dbReference type="EMBL" id="MBU2689348.1"/>
    </source>
</evidence>
<dbReference type="NCBIfam" id="TIGR01552">
    <property type="entry name" value="phd_fam"/>
    <property type="match status" value="1"/>
</dbReference>
<dbReference type="AlphaFoldDB" id="A0A948WAT7"/>
<dbReference type="InterPro" id="IPR036165">
    <property type="entry name" value="YefM-like_sf"/>
</dbReference>
<organism evidence="3 4">
    <name type="scientific">Eiseniibacteriota bacterium</name>
    <dbReference type="NCBI Taxonomy" id="2212470"/>
    <lineage>
        <taxon>Bacteria</taxon>
        <taxon>Candidatus Eiseniibacteriota</taxon>
    </lineage>
</organism>
<proteinExistence type="inferred from homology"/>
<reference evidence="3" key="1">
    <citation type="submission" date="2021-05" db="EMBL/GenBank/DDBJ databases">
        <title>Energy efficiency and biological interactions define the core microbiome of deep oligotrophic groundwater.</title>
        <authorList>
            <person name="Mehrshad M."/>
            <person name="Lopez-Fernandez M."/>
            <person name="Bell E."/>
            <person name="Bernier-Latmani R."/>
            <person name="Bertilsson S."/>
            <person name="Dopson M."/>
        </authorList>
    </citation>
    <scope>NUCLEOTIDE SEQUENCE</scope>
    <source>
        <strain evidence="3">Modern_marine.mb.64</strain>
    </source>
</reference>
<dbReference type="Proteomes" id="UP000777784">
    <property type="component" value="Unassembled WGS sequence"/>
</dbReference>
<comment type="function">
    <text evidence="2">Antitoxin component of a type II toxin-antitoxin (TA) system.</text>
</comment>
<evidence type="ECO:0000256" key="2">
    <source>
        <dbReference type="RuleBase" id="RU362080"/>
    </source>
</evidence>
<dbReference type="Pfam" id="PF02604">
    <property type="entry name" value="PhdYeFM_antitox"/>
    <property type="match status" value="1"/>
</dbReference>
<dbReference type="PANTHER" id="PTHR33713:SF11">
    <property type="entry name" value="PREVENT-HOST-DEATH FAMILY PROTEIN"/>
    <property type="match status" value="1"/>
</dbReference>
<dbReference type="EMBL" id="JAHJDP010000002">
    <property type="protein sequence ID" value="MBU2689348.1"/>
    <property type="molecule type" value="Genomic_DNA"/>
</dbReference>
<dbReference type="InterPro" id="IPR051405">
    <property type="entry name" value="phD/YefM_antitoxin"/>
</dbReference>
<evidence type="ECO:0000256" key="1">
    <source>
        <dbReference type="ARBA" id="ARBA00009981"/>
    </source>
</evidence>
<dbReference type="SUPFAM" id="SSF143120">
    <property type="entry name" value="YefM-like"/>
    <property type="match status" value="1"/>
</dbReference>
<comment type="caution">
    <text evidence="3">The sequence shown here is derived from an EMBL/GenBank/DDBJ whole genome shotgun (WGS) entry which is preliminary data.</text>
</comment>
<dbReference type="PANTHER" id="PTHR33713">
    <property type="entry name" value="ANTITOXIN YAFN-RELATED"/>
    <property type="match status" value="1"/>
</dbReference>
<evidence type="ECO:0000313" key="4">
    <source>
        <dbReference type="Proteomes" id="UP000777784"/>
    </source>
</evidence>
<dbReference type="InterPro" id="IPR006442">
    <property type="entry name" value="Antitoxin_Phd/YefM"/>
</dbReference>
<gene>
    <name evidence="3" type="ORF">KJ970_00340</name>
</gene>
<sequence length="93" mass="10271">MAKVPNIIPISDLRQDAAAVLRNVRGNQKPLIITQRGRAAAVMLSIEAYEAAEEERAILRQLARGEREIDQGVGFSLKKVMAEADRLLAEEES</sequence>